<evidence type="ECO:0000313" key="2">
    <source>
        <dbReference type="Proteomes" id="UP000623107"/>
    </source>
</evidence>
<accession>A0ABR9Y3E9</accession>
<dbReference type="Proteomes" id="UP000623107">
    <property type="component" value="Unassembled WGS sequence"/>
</dbReference>
<reference evidence="2" key="1">
    <citation type="submission" date="2020-04" db="EMBL/GenBank/DDBJ databases">
        <title>Description of novel Gluconacetobacter.</title>
        <authorList>
            <person name="Sombolestani A."/>
        </authorList>
    </citation>
    <scope>NUCLEOTIDE SEQUENCE [LARGE SCALE GENOMIC DNA]</scope>
    <source>
        <strain evidence="2">LMG 31484</strain>
    </source>
</reference>
<keyword evidence="2" id="KW-1185">Reference proteome</keyword>
<reference evidence="1 2" key="2">
    <citation type="submission" date="2020-11" db="EMBL/GenBank/DDBJ databases">
        <title>Description of novel Gluconobacter species.</title>
        <authorList>
            <person name="Cleenwerck I."/>
            <person name="Cnockaert M."/>
            <person name="Borremans W."/>
            <person name="Wieme A.D."/>
            <person name="De Vuyst L."/>
            <person name="Vandamme P."/>
        </authorList>
    </citation>
    <scope>NUCLEOTIDE SEQUENCE [LARGE SCALE GENOMIC DNA]</scope>
    <source>
        <strain evidence="1 2">LMG 31484</strain>
    </source>
</reference>
<name>A0ABR9Y3E9_9PROT</name>
<comment type="caution">
    <text evidence="1">The sequence shown here is derived from an EMBL/GenBank/DDBJ whole genome shotgun (WGS) entry which is preliminary data.</text>
</comment>
<organism evidence="1 2">
    <name type="scientific">Gluconobacter vitians</name>
    <dbReference type="NCBI Taxonomy" id="2728102"/>
    <lineage>
        <taxon>Bacteria</taxon>
        <taxon>Pseudomonadati</taxon>
        <taxon>Pseudomonadota</taxon>
        <taxon>Alphaproteobacteria</taxon>
        <taxon>Acetobacterales</taxon>
        <taxon>Acetobacteraceae</taxon>
        <taxon>Gluconobacter</taxon>
    </lineage>
</organism>
<dbReference type="Pfam" id="PF22764">
    <property type="entry name" value="E217_Gp32"/>
    <property type="match status" value="1"/>
</dbReference>
<dbReference type="InterPro" id="IPR054440">
    <property type="entry name" value="Gp32-like"/>
</dbReference>
<dbReference type="RefSeq" id="WP_194258947.1">
    <property type="nucleotide sequence ID" value="NZ_JABCQG010000003.1"/>
</dbReference>
<gene>
    <name evidence="1" type="ORF">HKD24_02915</name>
</gene>
<evidence type="ECO:0008006" key="3">
    <source>
        <dbReference type="Google" id="ProtNLM"/>
    </source>
</evidence>
<sequence length="145" mass="15564">MADTFITSANGIMTLTIASLFNAPITLQNWGTDRAWEQEAVEMLESQMSIDGVLNRGYIPRPVNQTLTFSAASPSLIYFEAIIAAQQSTLTAISLGGELTVPATKRKYTFSNGALMTGSVAPNGGTVLEARAFTIQWEKVFPAGI</sequence>
<protein>
    <recommendedName>
        <fullName evidence="3">Tail protein</fullName>
    </recommendedName>
</protein>
<dbReference type="EMBL" id="JABCQG010000003">
    <property type="protein sequence ID" value="MBF0858163.1"/>
    <property type="molecule type" value="Genomic_DNA"/>
</dbReference>
<evidence type="ECO:0000313" key="1">
    <source>
        <dbReference type="EMBL" id="MBF0858163.1"/>
    </source>
</evidence>
<proteinExistence type="predicted"/>